<sequence>MSDDLDEPKGRRKGGLARAVKLSPEERAAIASAAAKKRWEGKPAAPLKPNKNKELGAKSTAMAAPLKQASLDLGIEIERDVGGVEMGVLENGMPYLTQRGLATITGGARSTIYDIVKEWEERHNDWVSGKDRISFFQKYLNENGFDEPTLHVETVQAGSIHYAYPDVVCMAFLEYYAFEYKGDNSNALANYRKFASFGLRRFIYEALGYSPEQKVLDSWRHFHDRVDMTATSVPMGYFSVFREIAIMLVPMIRAGIFISDKVVPDVSVGLHWSSHWEANDLDRKYGNRTRYDHEYPLYYPQSKSNPQPAFCYPEEALGAFRAWLQATYIRSKFPAYMLGQTRKGTVPLALANKALGAFGAQQLEAPKKRLK</sequence>
<dbReference type="Pfam" id="PF26567">
    <property type="entry name" value="BstA_C"/>
    <property type="match status" value="1"/>
</dbReference>
<dbReference type="EMBL" id="VTOX01000011">
    <property type="protein sequence ID" value="NKE68695.1"/>
    <property type="molecule type" value="Genomic_DNA"/>
</dbReference>
<accession>A0A7X6I8T2</accession>
<organism evidence="3 4">
    <name type="scientific">Ramlibacter lithotrophicus</name>
    <dbReference type="NCBI Taxonomy" id="2606681"/>
    <lineage>
        <taxon>Bacteria</taxon>
        <taxon>Pseudomonadati</taxon>
        <taxon>Pseudomonadota</taxon>
        <taxon>Betaproteobacteria</taxon>
        <taxon>Burkholderiales</taxon>
        <taxon>Comamonadaceae</taxon>
        <taxon>Ramlibacter</taxon>
    </lineage>
</organism>
<proteinExistence type="predicted"/>
<dbReference type="RefSeq" id="WP_168109644.1">
    <property type="nucleotide sequence ID" value="NZ_VTOX01000011.1"/>
</dbReference>
<feature type="region of interest" description="Disordered" evidence="1">
    <location>
        <begin position="31"/>
        <end position="52"/>
    </location>
</feature>
<reference evidence="3 4" key="1">
    <citation type="journal article" date="2020" name="Nature">
        <title>Bacterial chemolithoautotrophy via manganese oxidation.</title>
        <authorList>
            <person name="Yu H."/>
            <person name="Leadbetter J.R."/>
        </authorList>
    </citation>
    <scope>NUCLEOTIDE SEQUENCE [LARGE SCALE GENOMIC DNA]</scope>
    <source>
        <strain evidence="3 4">RBP-1</strain>
    </source>
</reference>
<feature type="domain" description="BstA-like C-terminal" evidence="2">
    <location>
        <begin position="219"/>
        <end position="341"/>
    </location>
</feature>
<evidence type="ECO:0000313" key="4">
    <source>
        <dbReference type="Proteomes" id="UP000521868"/>
    </source>
</evidence>
<dbReference type="InterPro" id="IPR058744">
    <property type="entry name" value="BstA-like_C"/>
</dbReference>
<evidence type="ECO:0000256" key="1">
    <source>
        <dbReference type="SAM" id="MobiDB-lite"/>
    </source>
</evidence>
<evidence type="ECO:0000313" key="3">
    <source>
        <dbReference type="EMBL" id="NKE68695.1"/>
    </source>
</evidence>
<protein>
    <recommendedName>
        <fullName evidence="2">BstA-like C-terminal domain-containing protein</fullName>
    </recommendedName>
</protein>
<evidence type="ECO:0000259" key="2">
    <source>
        <dbReference type="Pfam" id="PF26567"/>
    </source>
</evidence>
<dbReference type="Proteomes" id="UP000521868">
    <property type="component" value="Unassembled WGS sequence"/>
</dbReference>
<gene>
    <name evidence="3" type="ORF">RAMLITH_23005</name>
</gene>
<dbReference type="AlphaFoldDB" id="A0A7X6I8T2"/>
<keyword evidence="4" id="KW-1185">Reference proteome</keyword>
<comment type="caution">
    <text evidence="3">The sequence shown here is derived from an EMBL/GenBank/DDBJ whole genome shotgun (WGS) entry which is preliminary data.</text>
</comment>
<name>A0A7X6I8T2_9BURK</name>